<accession>A0A2M9CZV6</accession>
<organism evidence="1 2">
    <name type="scientific">Sediminihabitans luteus</name>
    <dbReference type="NCBI Taxonomy" id="1138585"/>
    <lineage>
        <taxon>Bacteria</taxon>
        <taxon>Bacillati</taxon>
        <taxon>Actinomycetota</taxon>
        <taxon>Actinomycetes</taxon>
        <taxon>Micrococcales</taxon>
        <taxon>Cellulomonadaceae</taxon>
        <taxon>Sediminihabitans</taxon>
    </lineage>
</organism>
<keyword evidence="2" id="KW-1185">Reference proteome</keyword>
<protein>
    <recommendedName>
        <fullName evidence="3">DNA methylase</fullName>
    </recommendedName>
</protein>
<reference evidence="1 2" key="1">
    <citation type="submission" date="2017-11" db="EMBL/GenBank/DDBJ databases">
        <title>Genomic Encyclopedia of Archaeal and Bacterial Type Strains, Phase II (KMG-II): From Individual Species to Whole Genera.</title>
        <authorList>
            <person name="Goeker M."/>
        </authorList>
    </citation>
    <scope>NUCLEOTIDE SEQUENCE [LARGE SCALE GENOMIC DNA]</scope>
    <source>
        <strain evidence="1 2">DSM 25478</strain>
    </source>
</reference>
<evidence type="ECO:0008006" key="3">
    <source>
        <dbReference type="Google" id="ProtNLM"/>
    </source>
</evidence>
<gene>
    <name evidence="1" type="ORF">CLV28_0695</name>
</gene>
<proteinExistence type="predicted"/>
<dbReference type="RefSeq" id="WP_100421851.1">
    <property type="nucleotide sequence ID" value="NZ_BOOX01000003.1"/>
</dbReference>
<dbReference type="AlphaFoldDB" id="A0A2M9CZV6"/>
<evidence type="ECO:0000313" key="1">
    <source>
        <dbReference type="EMBL" id="PJJ77476.1"/>
    </source>
</evidence>
<dbReference type="Proteomes" id="UP000231693">
    <property type="component" value="Unassembled WGS sequence"/>
</dbReference>
<dbReference type="OrthoDB" id="7574474at2"/>
<evidence type="ECO:0000313" key="2">
    <source>
        <dbReference type="Proteomes" id="UP000231693"/>
    </source>
</evidence>
<name>A0A2M9CZV6_9CELL</name>
<dbReference type="SUPFAM" id="SSF53335">
    <property type="entry name" value="S-adenosyl-L-methionine-dependent methyltransferases"/>
    <property type="match status" value="1"/>
</dbReference>
<sequence length="188" mass="20035">MRLAIADPPYLGRAHRWYGVGGRGHGGGRGRADEHDGARAWDTPARHQQLVTDLTAGFDGWAIALPPSSLPTYLAVAPPAARVMVWHRTNAVPSGQRVRAAWEAVLVLTPESRRAHGTGLPLDDVLTAPCPRTGFTGAKPAVWTRWVLDALGHQSDDDVVDLFAGSGAVTAALNQGVLELATTPEETR</sequence>
<comment type="caution">
    <text evidence="1">The sequence shown here is derived from an EMBL/GenBank/DDBJ whole genome shotgun (WGS) entry which is preliminary data.</text>
</comment>
<dbReference type="EMBL" id="PGFE01000001">
    <property type="protein sequence ID" value="PJJ77476.1"/>
    <property type="molecule type" value="Genomic_DNA"/>
</dbReference>
<dbReference type="InterPro" id="IPR029063">
    <property type="entry name" value="SAM-dependent_MTases_sf"/>
</dbReference>